<sequence length="127" mass="13109">MSSSATADAGGVRIKSAASALLKGGTLVSEPCPKCGGVQVRLAGRTSCINCGNESVPQEEQQKVAVVPSAQAATTGLGPSAAIVEGKIAELASELRDEKDTAIQRQKAELLEAYLRILEKMRALSAK</sequence>
<dbReference type="KEGG" id="nev:NTE_01469"/>
<protein>
    <submittedName>
        <fullName evidence="1">Putative Zn-finger containing protein</fullName>
    </submittedName>
</protein>
<dbReference type="RefSeq" id="WP_148700290.1">
    <property type="nucleotide sequence ID" value="NZ_CP007174.1"/>
</dbReference>
<organism evidence="1 2">
    <name type="scientific">Candidatus Nitrososphaera evergladensis SR1</name>
    <dbReference type="NCBI Taxonomy" id="1459636"/>
    <lineage>
        <taxon>Archaea</taxon>
        <taxon>Nitrososphaerota</taxon>
        <taxon>Nitrososphaeria</taxon>
        <taxon>Nitrososphaerales</taxon>
        <taxon>Nitrososphaeraceae</taxon>
        <taxon>Nitrososphaera</taxon>
    </lineage>
</organism>
<reference evidence="1 2" key="1">
    <citation type="journal article" date="2014" name="PLoS ONE">
        <title>Genome Sequence of Candidatus Nitrososphaera evergladensis from Group I.1b Enriched from Everglades Soil Reveals Novel Genomic Features of the Ammonia-Oxidizing Archaea.</title>
        <authorList>
            <person name="Zhalnina K.V."/>
            <person name="Dias R."/>
            <person name="Leonard M.T."/>
            <person name="Dorr de Quadros P."/>
            <person name="Camargo F.A."/>
            <person name="Drew J.C."/>
            <person name="Farmerie W.G."/>
            <person name="Daroub S.H."/>
            <person name="Triplett E.W."/>
        </authorList>
    </citation>
    <scope>NUCLEOTIDE SEQUENCE [LARGE SCALE GENOMIC DNA]</scope>
    <source>
        <strain evidence="1 2">SR1</strain>
    </source>
</reference>
<dbReference type="GeneID" id="41597262"/>
<dbReference type="EMBL" id="CP007174">
    <property type="protein sequence ID" value="AIF83533.1"/>
    <property type="molecule type" value="Genomic_DNA"/>
</dbReference>
<dbReference type="HOGENOM" id="CLU_1965441_0_0_2"/>
<evidence type="ECO:0000313" key="2">
    <source>
        <dbReference type="Proteomes" id="UP000028194"/>
    </source>
</evidence>
<keyword evidence="2" id="KW-1185">Reference proteome</keyword>
<dbReference type="OrthoDB" id="26305at2157"/>
<dbReference type="eggNOG" id="arCOG00578">
    <property type="taxonomic scope" value="Archaea"/>
</dbReference>
<accession>A0A075MQP5</accession>
<dbReference type="STRING" id="1459636.NTE_01469"/>
<proteinExistence type="predicted"/>
<dbReference type="AlphaFoldDB" id="A0A075MQP5"/>
<dbReference type="InterPro" id="IPR009563">
    <property type="entry name" value="SSSCA1"/>
</dbReference>
<evidence type="ECO:0000313" key="1">
    <source>
        <dbReference type="EMBL" id="AIF83533.1"/>
    </source>
</evidence>
<name>A0A075MQP5_9ARCH</name>
<dbReference type="Pfam" id="PF06677">
    <property type="entry name" value="Auto_anti-p27"/>
    <property type="match status" value="1"/>
</dbReference>
<gene>
    <name evidence="1" type="ORF">NTE_01469</name>
</gene>
<dbReference type="Proteomes" id="UP000028194">
    <property type="component" value="Chromosome"/>
</dbReference>